<keyword evidence="16" id="KW-0234">DNA repair</keyword>
<keyword evidence="15 20" id="KW-0238">DNA-binding</keyword>
<keyword evidence="4 20" id="KW-0004">4Fe-4S</keyword>
<evidence type="ECO:0000256" key="11">
    <source>
        <dbReference type="ARBA" id="ARBA00022833"/>
    </source>
</evidence>
<sequence length="1636" mass="185577">MTSSSPALRVRVNHIDHVLVEPGPLDNSSQHLVPIIRIYGISSIGKKTCVHVHQVYPYFYVEYTGNVDPEGVGSYMAELTRSLDCAIALSYKRNPQSPKSRFVRAVLLVKGVHFYGFHSSYSPFLKIHMIDPSCLARASTLLKSGVVMSNKFNVFESHINFYLQFMCDFNLYGCGWLDLGEVWRRGEEYFSEEESEEGVPDYENTQAAQALFKPSPHPTQSRMELEVDVVAFHVLNRHALCARKIHHKLSIPGPKLPTEPLVLSVRELWEDERRRRAAKGLDPSPELPEDPSENSRGPGGDWISEARWWDEIKRRIEAERGQEEPRQNQNWEKWVPTTFESLDGLWEDGYRAWKPELTDDELLDGPEPTFNDQSLNPYSSSLVNGQEPGEPTQMFQPNIDETLLSSQQLQHLFDDESGRVDFRNQDLDFDEGLEYEDGFLDGDVADTTGNESTSDSTPRVIHPTVTQKITQGPEGSIGTQWRTPVRRTPGSRKFPRTPPKFSISEDDRKSFDAVKVALDPMSTPTKATRAPAPNQGLTEDPDENPFYVPTSTDVENDQLRSVKKRRTNGPLNVTFAPSPPSSPRRIRFAEVTQIKRDSTNIRPRLTNYTSTPANHRLYEYSLKPPSFRELVSTTDDHGIPDQVYQEVYYSKEVDAPDHAKEYAGMLFRIQSGTGLSALEEWGGESRTGRLKRKKDPIRLPRVVGIGGWEYNQCPPSGREARRWLLENPIQTETRGRKTTWASQIEGPTQLLSSSGLGQTPRKKAKASMREQQFMSILSVEVFAATRDGRFPDPNVDEIVAIFYAYQESSDYDETGDVYQSGLVVVHNDRTDPKRLRDHPIETVDTELELLNRMADIIVEFDPDILAGWDVQAASLGYCDARGKTYGYDFPELLSRAPGKRQSSTTVDNWGLTHTSTFKVVGRYVLNVWRVMRSEHSLEVYTFENTVFRILKKRVPRYSHEVLTRWYMQGDPVHTSRVMKYMLDRTILVLRLLDVSETVTKTAEFARVFGVDWFSVISRGSQFKVESFMFRIAKPESLVLLSPSKDDVGRQNAAECMPLVMEPKSDFYNSPLLVLDFQSLYPSIMIAYNYCYSTCLGRAADFKGQNKLGVTDLARTPGLLGTMENHINVAPNGMIYAKPHVRRGLLGRMLKELLDTRVMVKHAMKGVKTDKALRRVLDARQLSLKFICNVTYGYTSATFSGRMPAVEIADSIVQSGRETLEKAIGVIETTQKWGAKVVYGDTDSLFVYLPGKTKDQAFRIGYDIANTITVMNPSPIKLKFEKVYLPCVLLAKKRYVGFKYETPEEIEPAFDAKGIETVRRDGVLAQRKMTETCIKILFRTQDLSKVKQYCFSSWEKILENRASIQDFIFAKEVRLGTYSDKGVPPPGAMVAARRRAVDPNDEPRYGDRVPYVITVGEPNTRLADRAVPPEDMFQSHRQTDSVYYITHVLIPPLERIFNLVGADVRGWYDEMPKSLRVEQGGATNLSPRVQEEALGDGRSRIVGHFRSCHCLVCHSITTEELCPRCLWDPCKAILSLSNRVKKLERRLVDTHRICSSCTGTAMSEQIECMSTDCPWLYSRKKADDKADQVARLQELIDELELNASLEKPPTPSSSPEPMGDNTRESSAETAPWLDERH</sequence>
<dbReference type="GO" id="GO:0000724">
    <property type="term" value="P:double-strand break repair via homologous recombination"/>
    <property type="evidence" value="ECO:0007669"/>
    <property type="project" value="TreeGrafter"/>
</dbReference>
<dbReference type="Gene3D" id="1.10.132.60">
    <property type="entry name" value="DNA polymerase family B, C-terminal domain"/>
    <property type="match status" value="1"/>
</dbReference>
<evidence type="ECO:0000256" key="1">
    <source>
        <dbReference type="ARBA" id="ARBA00001966"/>
    </source>
</evidence>
<dbReference type="Pfam" id="PF24065">
    <property type="entry name" value="REV3_N"/>
    <property type="match status" value="1"/>
</dbReference>
<evidence type="ECO:0000256" key="6">
    <source>
        <dbReference type="ARBA" id="ARBA00022695"/>
    </source>
</evidence>
<evidence type="ECO:0000259" key="23">
    <source>
        <dbReference type="Pfam" id="PF03104"/>
    </source>
</evidence>
<dbReference type="Pfam" id="PF14260">
    <property type="entry name" value="zf-C4pol"/>
    <property type="match status" value="1"/>
</dbReference>
<dbReference type="InterPro" id="IPR006172">
    <property type="entry name" value="DNA-dir_DNA_pol_B"/>
</dbReference>
<comment type="cofactor">
    <cofactor evidence="1 20">
        <name>[4Fe-4S] cluster</name>
        <dbReference type="ChEBI" id="CHEBI:49883"/>
    </cofactor>
</comment>
<evidence type="ECO:0000259" key="26">
    <source>
        <dbReference type="Pfam" id="PF24065"/>
    </source>
</evidence>
<comment type="subcellular location">
    <subcellularLocation>
        <location evidence="2 20">Nucleus</location>
    </subcellularLocation>
</comment>
<feature type="domain" description="DNA polymerase delta/zeta catalytic subunit N-terminal" evidence="25">
    <location>
        <begin position="54"/>
        <end position="134"/>
    </location>
</feature>
<evidence type="ECO:0000256" key="2">
    <source>
        <dbReference type="ARBA" id="ARBA00004123"/>
    </source>
</evidence>
<evidence type="ECO:0000259" key="25">
    <source>
        <dbReference type="Pfam" id="PF24055"/>
    </source>
</evidence>
<keyword evidence="28" id="KW-1185">Reference proteome</keyword>
<dbReference type="GO" id="GO:0000166">
    <property type="term" value="F:nucleotide binding"/>
    <property type="evidence" value="ECO:0007669"/>
    <property type="project" value="InterPro"/>
</dbReference>
<comment type="subunit">
    <text evidence="19">Forms DNA polymerase zeta with REV7.</text>
</comment>
<dbReference type="InterPro" id="IPR043502">
    <property type="entry name" value="DNA/RNA_pol_sf"/>
</dbReference>
<dbReference type="InterPro" id="IPR025687">
    <property type="entry name" value="Znf-C4pol"/>
</dbReference>
<evidence type="ECO:0000256" key="10">
    <source>
        <dbReference type="ARBA" id="ARBA00022771"/>
    </source>
</evidence>
<evidence type="ECO:0000313" key="27">
    <source>
        <dbReference type="EMBL" id="KAF9785857.1"/>
    </source>
</evidence>
<keyword evidence="14 20" id="KW-0411">Iron-sulfur</keyword>
<evidence type="ECO:0000256" key="18">
    <source>
        <dbReference type="ARBA" id="ARBA00049244"/>
    </source>
</evidence>
<dbReference type="GO" id="GO:0016035">
    <property type="term" value="C:zeta DNA polymerase complex"/>
    <property type="evidence" value="ECO:0007669"/>
    <property type="project" value="InterPro"/>
</dbReference>
<evidence type="ECO:0000313" key="28">
    <source>
        <dbReference type="Proteomes" id="UP000736335"/>
    </source>
</evidence>
<evidence type="ECO:0000256" key="3">
    <source>
        <dbReference type="ARBA" id="ARBA00005755"/>
    </source>
</evidence>
<comment type="caution">
    <text evidence="27">The sequence shown here is derived from an EMBL/GenBank/DDBJ whole genome shotgun (WGS) entry which is preliminary data.</text>
</comment>
<dbReference type="InterPro" id="IPR017964">
    <property type="entry name" value="DNA-dir_DNA_pol_B_CS"/>
</dbReference>
<dbReference type="Pfam" id="PF24055">
    <property type="entry name" value="POL3_N"/>
    <property type="match status" value="1"/>
</dbReference>
<dbReference type="InterPro" id="IPR012337">
    <property type="entry name" value="RNaseH-like_sf"/>
</dbReference>
<dbReference type="GO" id="GO:0003887">
    <property type="term" value="F:DNA-directed DNA polymerase activity"/>
    <property type="evidence" value="ECO:0007669"/>
    <property type="project" value="UniProtKB-KW"/>
</dbReference>
<dbReference type="InterPro" id="IPR056435">
    <property type="entry name" value="DPOD/Z_N"/>
</dbReference>
<feature type="domain" description="DNA polymerase zeta catalytic subunit N-terminal" evidence="26">
    <location>
        <begin position="8"/>
        <end position="53"/>
    </location>
</feature>
<dbReference type="FunFam" id="3.30.420.10:FF:000024">
    <property type="entry name" value="DNA polymerase zeta catalytic subunit"/>
    <property type="match status" value="1"/>
</dbReference>
<feature type="domain" description="DNA-directed DNA polymerase family B multifunctional" evidence="22">
    <location>
        <begin position="1011"/>
        <end position="1457"/>
    </location>
</feature>
<dbReference type="PRINTS" id="PR00106">
    <property type="entry name" value="DNAPOLB"/>
</dbReference>
<keyword evidence="12 20" id="KW-0239">DNA-directed DNA polymerase</keyword>
<dbReference type="EMBL" id="WIUZ02000006">
    <property type="protein sequence ID" value="KAF9785857.1"/>
    <property type="molecule type" value="Genomic_DNA"/>
</dbReference>
<evidence type="ECO:0000256" key="5">
    <source>
        <dbReference type="ARBA" id="ARBA00022679"/>
    </source>
</evidence>
<keyword evidence="8 20" id="KW-0479">Metal-binding</keyword>
<feature type="domain" description="C4-type zinc-finger of DNA polymerase delta" evidence="24">
    <location>
        <begin position="1509"/>
        <end position="1578"/>
    </location>
</feature>
<dbReference type="Gene3D" id="3.30.342.10">
    <property type="entry name" value="DNA Polymerase, chain B, domain 1"/>
    <property type="match status" value="1"/>
</dbReference>
<dbReference type="InterPro" id="IPR006134">
    <property type="entry name" value="DNA-dir_DNA_pol_B_multi_dom"/>
</dbReference>
<feature type="domain" description="DNA-directed DNA polymerase family B exonuclease" evidence="23">
    <location>
        <begin position="770"/>
        <end position="941"/>
    </location>
</feature>
<dbReference type="InterPro" id="IPR006133">
    <property type="entry name" value="DNA-dir_DNA_pol_B_exonuc"/>
</dbReference>
<dbReference type="CDD" id="cd05534">
    <property type="entry name" value="POLBc_zeta"/>
    <property type="match status" value="1"/>
</dbReference>
<dbReference type="PANTHER" id="PTHR45812:SF1">
    <property type="entry name" value="DNA POLYMERASE ZETA CATALYTIC SUBUNIT"/>
    <property type="match status" value="1"/>
</dbReference>
<dbReference type="InterPro" id="IPR042087">
    <property type="entry name" value="DNA_pol_B_thumb"/>
</dbReference>
<dbReference type="Gene3D" id="3.90.1600.10">
    <property type="entry name" value="Palm domain of DNA polymerase"/>
    <property type="match status" value="1"/>
</dbReference>
<feature type="region of interest" description="Disordered" evidence="21">
    <location>
        <begin position="469"/>
        <end position="504"/>
    </location>
</feature>
<keyword evidence="7 20" id="KW-0235">DNA replication</keyword>
<comment type="catalytic activity">
    <reaction evidence="18 20">
        <text>DNA(n) + a 2'-deoxyribonucleoside 5'-triphosphate = DNA(n+1) + diphosphate</text>
        <dbReference type="Rhea" id="RHEA:22508"/>
        <dbReference type="Rhea" id="RHEA-COMP:17339"/>
        <dbReference type="Rhea" id="RHEA-COMP:17340"/>
        <dbReference type="ChEBI" id="CHEBI:33019"/>
        <dbReference type="ChEBI" id="CHEBI:61560"/>
        <dbReference type="ChEBI" id="CHEBI:173112"/>
        <dbReference type="EC" id="2.7.7.7"/>
    </reaction>
</comment>
<evidence type="ECO:0000256" key="9">
    <source>
        <dbReference type="ARBA" id="ARBA00022763"/>
    </source>
</evidence>
<evidence type="ECO:0000256" key="4">
    <source>
        <dbReference type="ARBA" id="ARBA00022485"/>
    </source>
</evidence>
<evidence type="ECO:0000256" key="7">
    <source>
        <dbReference type="ARBA" id="ARBA00022705"/>
    </source>
</evidence>
<reference evidence="27" key="2">
    <citation type="submission" date="2020-11" db="EMBL/GenBank/DDBJ databases">
        <authorList>
            <consortium name="DOE Joint Genome Institute"/>
            <person name="Kuo A."/>
            <person name="Miyauchi S."/>
            <person name="Kiss E."/>
            <person name="Drula E."/>
            <person name="Kohler A."/>
            <person name="Sanchez-Garcia M."/>
            <person name="Andreopoulos B."/>
            <person name="Barry K.W."/>
            <person name="Bonito G."/>
            <person name="Buee M."/>
            <person name="Carver A."/>
            <person name="Chen C."/>
            <person name="Cichocki N."/>
            <person name="Clum A."/>
            <person name="Culley D."/>
            <person name="Crous P.W."/>
            <person name="Fauchery L."/>
            <person name="Girlanda M."/>
            <person name="Hayes R."/>
            <person name="Keri Z."/>
            <person name="Labutti K."/>
            <person name="Lipzen A."/>
            <person name="Lombard V."/>
            <person name="Magnuson J."/>
            <person name="Maillard F."/>
            <person name="Morin E."/>
            <person name="Murat C."/>
            <person name="Nolan M."/>
            <person name="Ohm R."/>
            <person name="Pangilinan J."/>
            <person name="Pereira M."/>
            <person name="Perotto S."/>
            <person name="Peter M."/>
            <person name="Riley R."/>
            <person name="Sitrit Y."/>
            <person name="Stielow B."/>
            <person name="Szollosi G."/>
            <person name="Zifcakova L."/>
            <person name="Stursova M."/>
            <person name="Spatafora J.W."/>
            <person name="Tedersoo L."/>
            <person name="Vaario L.-M."/>
            <person name="Yamada A."/>
            <person name="Yan M."/>
            <person name="Wang P."/>
            <person name="Xu J."/>
            <person name="Bruns T."/>
            <person name="Baldrian P."/>
            <person name="Vilgalys R."/>
            <person name="Henrissat B."/>
            <person name="Grigoriev I.V."/>
            <person name="Hibbett D."/>
            <person name="Nagy L.G."/>
            <person name="Martin F.M."/>
        </authorList>
    </citation>
    <scope>NUCLEOTIDE SEQUENCE</scope>
    <source>
        <strain evidence="27">UH-Tt-Lm1</strain>
    </source>
</reference>
<dbReference type="PROSITE" id="PS00116">
    <property type="entry name" value="DNA_POLYMERASE_B"/>
    <property type="match status" value="1"/>
</dbReference>
<dbReference type="Proteomes" id="UP000736335">
    <property type="component" value="Unassembled WGS sequence"/>
</dbReference>
<reference evidence="27" key="1">
    <citation type="journal article" date="2020" name="Nat. Commun.">
        <title>Large-scale genome sequencing of mycorrhizal fungi provides insights into the early evolution of symbiotic traits.</title>
        <authorList>
            <person name="Miyauchi S."/>
            <person name="Kiss E."/>
            <person name="Kuo A."/>
            <person name="Drula E."/>
            <person name="Kohler A."/>
            <person name="Sanchez-Garcia M."/>
            <person name="Morin E."/>
            <person name="Andreopoulos B."/>
            <person name="Barry K.W."/>
            <person name="Bonito G."/>
            <person name="Buee M."/>
            <person name="Carver A."/>
            <person name="Chen C."/>
            <person name="Cichocki N."/>
            <person name="Clum A."/>
            <person name="Culley D."/>
            <person name="Crous P.W."/>
            <person name="Fauchery L."/>
            <person name="Girlanda M."/>
            <person name="Hayes R.D."/>
            <person name="Keri Z."/>
            <person name="LaButti K."/>
            <person name="Lipzen A."/>
            <person name="Lombard V."/>
            <person name="Magnuson J."/>
            <person name="Maillard F."/>
            <person name="Murat C."/>
            <person name="Nolan M."/>
            <person name="Ohm R.A."/>
            <person name="Pangilinan J."/>
            <person name="Pereira M.F."/>
            <person name="Perotto S."/>
            <person name="Peter M."/>
            <person name="Pfister S."/>
            <person name="Riley R."/>
            <person name="Sitrit Y."/>
            <person name="Stielow J.B."/>
            <person name="Szollosi G."/>
            <person name="Zifcakova L."/>
            <person name="Stursova M."/>
            <person name="Spatafora J.W."/>
            <person name="Tedersoo L."/>
            <person name="Vaario L.M."/>
            <person name="Yamada A."/>
            <person name="Yan M."/>
            <person name="Wang P."/>
            <person name="Xu J."/>
            <person name="Bruns T."/>
            <person name="Baldrian P."/>
            <person name="Vilgalys R."/>
            <person name="Dunand C."/>
            <person name="Henrissat B."/>
            <person name="Grigoriev I.V."/>
            <person name="Hibbett D."/>
            <person name="Nagy L.G."/>
            <person name="Martin F.M."/>
        </authorList>
    </citation>
    <scope>NUCLEOTIDE SEQUENCE</scope>
    <source>
        <strain evidence="27">UH-Tt-Lm1</strain>
    </source>
</reference>
<dbReference type="SUPFAM" id="SSF56672">
    <property type="entry name" value="DNA/RNA polymerases"/>
    <property type="match status" value="1"/>
</dbReference>
<keyword evidence="6 20" id="KW-0548">Nucleotidyltransferase</keyword>
<dbReference type="InterPro" id="IPR056447">
    <property type="entry name" value="REV3_N"/>
</dbReference>
<dbReference type="SUPFAM" id="SSF53098">
    <property type="entry name" value="Ribonuclease H-like"/>
    <property type="match status" value="1"/>
</dbReference>
<dbReference type="InterPro" id="IPR030559">
    <property type="entry name" value="PolZ_Rev3"/>
</dbReference>
<evidence type="ECO:0000256" key="16">
    <source>
        <dbReference type="ARBA" id="ARBA00023204"/>
    </source>
</evidence>
<evidence type="ECO:0000256" key="19">
    <source>
        <dbReference type="ARBA" id="ARBA00066055"/>
    </source>
</evidence>
<evidence type="ECO:0000256" key="17">
    <source>
        <dbReference type="ARBA" id="ARBA00023242"/>
    </source>
</evidence>
<organism evidence="27 28">
    <name type="scientific">Thelephora terrestris</name>
    <dbReference type="NCBI Taxonomy" id="56493"/>
    <lineage>
        <taxon>Eukaryota</taxon>
        <taxon>Fungi</taxon>
        <taxon>Dikarya</taxon>
        <taxon>Basidiomycota</taxon>
        <taxon>Agaricomycotina</taxon>
        <taxon>Agaricomycetes</taxon>
        <taxon>Thelephorales</taxon>
        <taxon>Thelephoraceae</taxon>
        <taxon>Thelephora</taxon>
    </lineage>
</organism>
<keyword evidence="5 20" id="KW-0808">Transferase</keyword>
<comment type="similarity">
    <text evidence="3 20">Belongs to the DNA polymerase type-B family.</text>
</comment>
<keyword evidence="13 20" id="KW-0408">Iron</keyword>
<dbReference type="GO" id="GO:0006260">
    <property type="term" value="P:DNA replication"/>
    <property type="evidence" value="ECO:0007669"/>
    <property type="project" value="UniProtKB-KW"/>
</dbReference>
<keyword evidence="11 20" id="KW-0862">Zinc</keyword>
<feature type="region of interest" description="Disordered" evidence="21">
    <location>
        <begin position="522"/>
        <end position="551"/>
    </location>
</feature>
<dbReference type="EC" id="2.7.7.7" evidence="20"/>
<dbReference type="GO" id="GO:0003677">
    <property type="term" value="F:DNA binding"/>
    <property type="evidence" value="ECO:0007669"/>
    <property type="project" value="UniProtKB-KW"/>
</dbReference>
<protein>
    <recommendedName>
        <fullName evidence="20">DNA polymerase</fullName>
        <ecNumber evidence="20">2.7.7.7</ecNumber>
    </recommendedName>
</protein>
<dbReference type="Gene3D" id="3.30.420.10">
    <property type="entry name" value="Ribonuclease H-like superfamily/Ribonuclease H"/>
    <property type="match status" value="1"/>
</dbReference>
<evidence type="ECO:0000256" key="12">
    <source>
        <dbReference type="ARBA" id="ARBA00022932"/>
    </source>
</evidence>
<evidence type="ECO:0000259" key="22">
    <source>
        <dbReference type="Pfam" id="PF00136"/>
    </source>
</evidence>
<name>A0A9P6L6R9_9AGAM</name>
<dbReference type="Pfam" id="PF03104">
    <property type="entry name" value="DNA_pol_B_exo1"/>
    <property type="match status" value="1"/>
</dbReference>
<evidence type="ECO:0000256" key="20">
    <source>
        <dbReference type="RuleBase" id="RU000442"/>
    </source>
</evidence>
<proteinExistence type="inferred from homology"/>
<evidence type="ECO:0000259" key="24">
    <source>
        <dbReference type="Pfam" id="PF14260"/>
    </source>
</evidence>
<dbReference type="PANTHER" id="PTHR45812">
    <property type="entry name" value="DNA POLYMERASE ZETA CATALYTIC SUBUNIT"/>
    <property type="match status" value="1"/>
</dbReference>
<dbReference type="GO" id="GO:0005634">
    <property type="term" value="C:nucleus"/>
    <property type="evidence" value="ECO:0007669"/>
    <property type="project" value="UniProtKB-SubCell"/>
</dbReference>
<dbReference type="GO" id="GO:0042276">
    <property type="term" value="P:error-prone translesion synthesis"/>
    <property type="evidence" value="ECO:0007669"/>
    <property type="project" value="TreeGrafter"/>
</dbReference>
<keyword evidence="17 20" id="KW-0539">Nucleus</keyword>
<dbReference type="SMART" id="SM00486">
    <property type="entry name" value="POLBc"/>
    <property type="match status" value="1"/>
</dbReference>
<feature type="region of interest" description="Disordered" evidence="21">
    <location>
        <begin position="276"/>
        <end position="303"/>
    </location>
</feature>
<dbReference type="Pfam" id="PF00136">
    <property type="entry name" value="DNA_pol_B"/>
    <property type="match status" value="1"/>
</dbReference>
<keyword evidence="10 20" id="KW-0863">Zinc-finger</keyword>
<dbReference type="GO" id="GO:0008270">
    <property type="term" value="F:zinc ion binding"/>
    <property type="evidence" value="ECO:0007669"/>
    <property type="project" value="UniProtKB-KW"/>
</dbReference>
<dbReference type="InterPro" id="IPR023211">
    <property type="entry name" value="DNA_pol_palm_dom_sf"/>
</dbReference>
<gene>
    <name evidence="27" type="ORF">BJ322DRAFT_1004993</name>
</gene>
<dbReference type="InterPro" id="IPR036397">
    <property type="entry name" value="RNaseH_sf"/>
</dbReference>
<keyword evidence="9" id="KW-0227">DNA damage</keyword>
<evidence type="ECO:0000256" key="15">
    <source>
        <dbReference type="ARBA" id="ARBA00023125"/>
    </source>
</evidence>
<evidence type="ECO:0000256" key="8">
    <source>
        <dbReference type="ARBA" id="ARBA00022723"/>
    </source>
</evidence>
<accession>A0A9P6L6R9</accession>
<feature type="region of interest" description="Disordered" evidence="21">
    <location>
        <begin position="1599"/>
        <end position="1636"/>
    </location>
</feature>
<evidence type="ECO:0000256" key="14">
    <source>
        <dbReference type="ARBA" id="ARBA00023014"/>
    </source>
</evidence>
<dbReference type="CDD" id="cd05778">
    <property type="entry name" value="DNA_polB_zeta_exo"/>
    <property type="match status" value="1"/>
</dbReference>
<evidence type="ECO:0000256" key="21">
    <source>
        <dbReference type="SAM" id="MobiDB-lite"/>
    </source>
</evidence>
<dbReference type="OrthoDB" id="2414538at2759"/>
<evidence type="ECO:0000256" key="13">
    <source>
        <dbReference type="ARBA" id="ARBA00023004"/>
    </source>
</evidence>
<dbReference type="FunFam" id="1.10.132.60:FF:000007">
    <property type="entry name" value="DNA polymerase"/>
    <property type="match status" value="1"/>
</dbReference>
<dbReference type="GO" id="GO:0051539">
    <property type="term" value="F:4 iron, 4 sulfur cluster binding"/>
    <property type="evidence" value="ECO:0007669"/>
    <property type="project" value="UniProtKB-KW"/>
</dbReference>
<dbReference type="Gene3D" id="1.10.287.690">
    <property type="entry name" value="Helix hairpin bin"/>
    <property type="match status" value="1"/>
</dbReference>
<dbReference type="FunFam" id="1.10.287.690:FF:000002">
    <property type="entry name" value="DNA polymerase zeta"/>
    <property type="match status" value="1"/>
</dbReference>